<reference evidence="1" key="1">
    <citation type="submission" date="2023-06" db="EMBL/GenBank/DDBJ databases">
        <title>Conoideocrella luteorostrata (Hypocreales: Clavicipitaceae), a potential biocontrol fungus for elongate hemlock scale in United States Christmas tree production areas.</title>
        <authorList>
            <person name="Barrett H."/>
            <person name="Lovett B."/>
            <person name="Macias A.M."/>
            <person name="Stajich J.E."/>
            <person name="Kasson M.T."/>
        </authorList>
    </citation>
    <scope>NUCLEOTIDE SEQUENCE</scope>
    <source>
        <strain evidence="1">ARSEF 14590</strain>
    </source>
</reference>
<dbReference type="Proteomes" id="UP001251528">
    <property type="component" value="Unassembled WGS sequence"/>
</dbReference>
<proteinExistence type="predicted"/>
<evidence type="ECO:0000313" key="1">
    <source>
        <dbReference type="EMBL" id="KAK2593567.1"/>
    </source>
</evidence>
<sequence length="1928" mass="210759">MPITLQKTFSYANGATSPVSSVTINVAFPQYSFDGNALSVTGQGAINFPQELASTAYAVGIPLSSIFGPDYASTLSKHFISLRDHDQGFKIKLRDVSSTFSFSYGGDAASKVDKEALYFLKILTPDGDRAAATTTATATTEAEPRQTLATHAVRDIGALLEANVYVVNKMAYLEVLHSMFTSLADGNESILLYLISLFVDLSGPTPVLASQATEDGAVQNIFTKFGMDLASASAIRAAIASNFAKLFDFPLQMPEVKLLKIAGSVRVVANEVQFSNFTLCNLNVDLTAGGAAHTLRWDWKQQDFHGDRIEFAFPEQYVQSNVQGKVAVRVTAYDNSSLYFADFEPSDPTLQHLSITITPKIPSSVQPPPVIPTKPTKLRGQIVSMSSKPAETLQGAVVIQARTTETSDWVPVSSTMSDRTGNFSMPYPSGKFYSARAITSLDLKSTASISVNDGALATNFIYILLQAPPEDATKKDDCKCEQKPEPTARLPSQEDLVHSDQFTQDVGGTCLNLNTPNRTLKEYNYQALVRTSDPDVANYSLRSVTDKDTGSRTFLMANHGKIQRDLVDLDNPIRWQDDEDDSQVQITPRFPTGFNSPFNISPAFGGIGGFRRKPEINVSVYQAVTVATGHILHYKSEFKADGYSLGDLLYSVPLAPGQKKQIVIFDASHSFSGSEDQNISQAESLASNLLSERSIVDQIAGNIGENLRGQSDATTAGISAAAGASGTSGFIGASAGVAGGYSNANSNASQDSNRNLSQYFQEQLRQSINQNASSYRKLTASAVTTVKEGQQYNAETSVIANHNHCHSLTMMYFEVLRHFAVFQELVDVEECVFVPLLMTKFSNQNVAKWADILVTKLLPIHSNTYLTPYTHPNSRLQHPLVPAFDAIERIRTNYGMVDYPKGAYDEESIRQVDGTATIHVDIPRPKSKYDFIMSLPIVTKTVSHQEMDVGDGVKTVAAAVFAPWSLFSGPQTHTVTEDVQVKKNIFDGFMTLDANYENVPPAQCIRINSFASFNLNSILSGTLDPIQLLSMSPQDEEMWRVYAYCVGYDHSNLGVLQMMNVYFKGQLLSEWDTIFKSEIAPKVFEKMVASITIDVLPFQQMTVDSRYNGGERDMTITFSGQPSAANRAAIQRISVSFGNETIKSIRENTIFNLRSLRISYSTNHYRGLLYSGNLNADLLNIDLANPTGPAVTRDTPESSDEKRNPRKEDIFIANRLIDHLNFNLEYYNRVLWYSLDPDRRWLLLDGFKIQIFDEKGQPEQPESYRSLASVIKNNLIAVTGNSLVFPVAPGFRVNRSLIVASNDDMQNESPSLLDQYKPLVPAPPYRLSVPTRGVYMEAVMGSCDSCEKVKPDSSQDWTKFTTDEPTAIAQVQPPVPAVTDYKAAFQQLANPLVAIQNAPGAPDPGVGLAASTDLLAKSGLFKDITGLEGNQANAIKTYLSNNDNVRAMASMASGLAMQAHNTENSARFMETANAAHDKGILSDKEYGDLVKAHLQQQVDGGASAKAQADGQKASLEDAAVQAIQQGKDVQASTSDGGGATKSINVKSLLATAVPGSDAGAGGGGGGGTVSDKFEVGNGSTLVKNFKGVFENDNDTILQNGQFNISTAVENAIIDVVEPKAGSDAGLQAVWATMKDSDGKVVFEKLLAQNKAIKDYIYNNHLGSQFTDIANLFKPHNGDPIQKIFGDFWVKPIIRPAPKIVKPTFDLLQQAYDWEKAKCGYVAQMLGNKYVNKRNAPLPGTLLFDQEGILKAQISPSNLPVNSTDPQVFTYDAAQLKKIMDKVKESLLKDRPVVVGVMSGTNHTDNGVAFSLDPRTIAPEHYILIFKQDGPDKFFFWDPDVRSSDIKQPGAWGQGFGVLFYRKDRIGTAFSDADLTSIETQGKAEGNHKLDPKGRHRYQAYYLRNSLSFPRDKVIEKLKYDPDTGKAVP</sequence>
<name>A0AAJ0CJ69_9HYPO</name>
<accession>A0AAJ0CJ69</accession>
<gene>
    <name evidence="1" type="ORF">QQS21_008742</name>
</gene>
<organism evidence="1 2">
    <name type="scientific">Conoideocrella luteorostrata</name>
    <dbReference type="NCBI Taxonomy" id="1105319"/>
    <lineage>
        <taxon>Eukaryota</taxon>
        <taxon>Fungi</taxon>
        <taxon>Dikarya</taxon>
        <taxon>Ascomycota</taxon>
        <taxon>Pezizomycotina</taxon>
        <taxon>Sordariomycetes</taxon>
        <taxon>Hypocreomycetidae</taxon>
        <taxon>Hypocreales</taxon>
        <taxon>Clavicipitaceae</taxon>
        <taxon>Conoideocrella</taxon>
    </lineage>
</organism>
<dbReference type="EMBL" id="JASWJB010000206">
    <property type="protein sequence ID" value="KAK2593567.1"/>
    <property type="molecule type" value="Genomic_DNA"/>
</dbReference>
<protein>
    <submittedName>
        <fullName evidence="1">Uncharacterized protein</fullName>
    </submittedName>
</protein>
<keyword evidence="2" id="KW-1185">Reference proteome</keyword>
<comment type="caution">
    <text evidence="1">The sequence shown here is derived from an EMBL/GenBank/DDBJ whole genome shotgun (WGS) entry which is preliminary data.</text>
</comment>
<evidence type="ECO:0000313" key="2">
    <source>
        <dbReference type="Proteomes" id="UP001251528"/>
    </source>
</evidence>